<dbReference type="Gene3D" id="3.40.640.10">
    <property type="entry name" value="Type I PLP-dependent aspartate aminotransferase-like (Major domain)"/>
    <property type="match status" value="1"/>
</dbReference>
<proteinExistence type="inferred from homology"/>
<keyword evidence="3" id="KW-0032">Aminotransferase</keyword>
<protein>
    <recommendedName>
        <fullName evidence="7">Aminotransferase class I/classII large domain-containing protein</fullName>
    </recommendedName>
</protein>
<feature type="domain" description="Aminotransferase class I/classII large" evidence="7">
    <location>
        <begin position="51"/>
        <end position="433"/>
    </location>
</feature>
<dbReference type="PANTHER" id="PTHR43807:SF20">
    <property type="entry name" value="FI04487P"/>
    <property type="match status" value="1"/>
</dbReference>
<comment type="cofactor">
    <cofactor evidence="1">
        <name>pyridoxal 5'-phosphate</name>
        <dbReference type="ChEBI" id="CHEBI:597326"/>
    </cofactor>
</comment>
<keyword evidence="4" id="KW-0808">Transferase</keyword>
<dbReference type="GO" id="GO:0016212">
    <property type="term" value="F:kynurenine-oxoglutarate transaminase activity"/>
    <property type="evidence" value="ECO:0007669"/>
    <property type="project" value="TreeGrafter"/>
</dbReference>
<dbReference type="RefSeq" id="XP_018273119.1">
    <property type="nucleotide sequence ID" value="XM_018412969.1"/>
</dbReference>
<dbReference type="PROSITE" id="PS00105">
    <property type="entry name" value="AA_TRANSFER_CLASS_1"/>
    <property type="match status" value="1"/>
</dbReference>
<sequence>MATSSTEPSTNSDSQQAKPFGWDISDKIAGEVTKTDVWSVFSPLAGHVPKDSLNLGQGFMNWAPPKFIQQAHAEALERVEANHYQLPRGNVRLRKALSKYLSHSFKRDLDPNTEIQITAGANEGMYAFATAFIRPGDEVILFEPYFDQYVPQVTFNGGVPVFVPIRAPPAATDGNVPASEWRVDLAELRKAITPRTKMIWTNSPHNPIGKVFTEDELRAIGQVAEEHDLMILADEVYDCLTFDKREHIRIAALDDFWRRTVTVGSAGKSFSATGWRIGWAVGPANLIHPLMAAQTRIVFCCNGPAQEAVASGVEQALENGFFEDQVRAYEERRDVLLEGLDKLGLPYTVPEGAYFVLVNTSRLEIPDDFVVPDMLKGRARDWVVAWFVAQTAKVVLIPPTDFYSKEHWDLGKDWIRVAFCKDTDTLRAATDRLLTLKPYIRSA</sequence>
<dbReference type="OrthoDB" id="2414662at2759"/>
<dbReference type="InterPro" id="IPR051326">
    <property type="entry name" value="Kynurenine-oxoglutarate_AT"/>
</dbReference>
<feature type="region of interest" description="Disordered" evidence="6">
    <location>
        <begin position="1"/>
        <end position="20"/>
    </location>
</feature>
<dbReference type="CDD" id="cd00609">
    <property type="entry name" value="AAT_like"/>
    <property type="match status" value="1"/>
</dbReference>
<reference evidence="8 9" key="1">
    <citation type="journal article" date="2015" name="Front. Microbiol.">
        <title>Genome sequence of the plant growth promoting endophytic yeast Rhodotorula graminis WP1.</title>
        <authorList>
            <person name="Firrincieli A."/>
            <person name="Otillar R."/>
            <person name="Salamov A."/>
            <person name="Schmutz J."/>
            <person name="Khan Z."/>
            <person name="Redman R.S."/>
            <person name="Fleck N.D."/>
            <person name="Lindquist E."/>
            <person name="Grigoriev I.V."/>
            <person name="Doty S.L."/>
        </authorList>
    </citation>
    <scope>NUCLEOTIDE SEQUENCE [LARGE SCALE GENOMIC DNA]</scope>
    <source>
        <strain evidence="8 9">WP1</strain>
    </source>
</reference>
<dbReference type="AlphaFoldDB" id="A0A194S9C5"/>
<evidence type="ECO:0000313" key="8">
    <source>
        <dbReference type="EMBL" id="KPV77070.1"/>
    </source>
</evidence>
<dbReference type="InterPro" id="IPR004839">
    <property type="entry name" value="Aminotransferase_I/II_large"/>
</dbReference>
<evidence type="ECO:0000256" key="1">
    <source>
        <dbReference type="ARBA" id="ARBA00001933"/>
    </source>
</evidence>
<evidence type="ECO:0000256" key="5">
    <source>
        <dbReference type="ARBA" id="ARBA00022898"/>
    </source>
</evidence>
<dbReference type="SUPFAM" id="SSF53383">
    <property type="entry name" value="PLP-dependent transferases"/>
    <property type="match status" value="1"/>
</dbReference>
<dbReference type="Proteomes" id="UP000053890">
    <property type="component" value="Unassembled WGS sequence"/>
</dbReference>
<dbReference type="GO" id="GO:0030170">
    <property type="term" value="F:pyridoxal phosphate binding"/>
    <property type="evidence" value="ECO:0007669"/>
    <property type="project" value="InterPro"/>
</dbReference>
<dbReference type="EMBL" id="KQ474075">
    <property type="protein sequence ID" value="KPV77070.1"/>
    <property type="molecule type" value="Genomic_DNA"/>
</dbReference>
<dbReference type="InterPro" id="IPR015421">
    <property type="entry name" value="PyrdxlP-dep_Trfase_major"/>
</dbReference>
<evidence type="ECO:0000313" key="9">
    <source>
        <dbReference type="Proteomes" id="UP000053890"/>
    </source>
</evidence>
<dbReference type="InterPro" id="IPR004838">
    <property type="entry name" value="NHTrfase_class1_PyrdxlP-BS"/>
</dbReference>
<gene>
    <name evidence="8" type="ORF">RHOBADRAFT_31395</name>
</gene>
<keyword evidence="5" id="KW-0663">Pyridoxal phosphate</keyword>
<evidence type="ECO:0000259" key="7">
    <source>
        <dbReference type="Pfam" id="PF00155"/>
    </source>
</evidence>
<evidence type="ECO:0000256" key="6">
    <source>
        <dbReference type="SAM" id="MobiDB-lite"/>
    </source>
</evidence>
<accession>A0A194S9C5</accession>
<dbReference type="InterPro" id="IPR015424">
    <property type="entry name" value="PyrdxlP-dep_Trfase"/>
</dbReference>
<name>A0A194S9C5_RHOGW</name>
<dbReference type="Gene3D" id="3.90.1150.10">
    <property type="entry name" value="Aspartate Aminotransferase, domain 1"/>
    <property type="match status" value="1"/>
</dbReference>
<feature type="compositionally biased region" description="Polar residues" evidence="6">
    <location>
        <begin position="1"/>
        <end position="17"/>
    </location>
</feature>
<dbReference type="InterPro" id="IPR015422">
    <property type="entry name" value="PyrdxlP-dep_Trfase_small"/>
</dbReference>
<evidence type="ECO:0000256" key="3">
    <source>
        <dbReference type="ARBA" id="ARBA00022576"/>
    </source>
</evidence>
<dbReference type="OMA" id="PRDFKLC"/>
<dbReference type="STRING" id="578459.A0A194S9C5"/>
<dbReference type="GO" id="GO:0005739">
    <property type="term" value="C:mitochondrion"/>
    <property type="evidence" value="ECO:0007669"/>
    <property type="project" value="TreeGrafter"/>
</dbReference>
<dbReference type="GeneID" id="28973418"/>
<organism evidence="8 9">
    <name type="scientific">Rhodotorula graminis (strain WP1)</name>
    <dbReference type="NCBI Taxonomy" id="578459"/>
    <lineage>
        <taxon>Eukaryota</taxon>
        <taxon>Fungi</taxon>
        <taxon>Dikarya</taxon>
        <taxon>Basidiomycota</taxon>
        <taxon>Pucciniomycotina</taxon>
        <taxon>Microbotryomycetes</taxon>
        <taxon>Sporidiobolales</taxon>
        <taxon>Sporidiobolaceae</taxon>
        <taxon>Rhodotorula</taxon>
    </lineage>
</organism>
<dbReference type="Pfam" id="PF00155">
    <property type="entry name" value="Aminotran_1_2"/>
    <property type="match status" value="1"/>
</dbReference>
<evidence type="ECO:0000256" key="2">
    <source>
        <dbReference type="ARBA" id="ARBA00007441"/>
    </source>
</evidence>
<evidence type="ECO:0000256" key="4">
    <source>
        <dbReference type="ARBA" id="ARBA00022679"/>
    </source>
</evidence>
<keyword evidence="9" id="KW-1185">Reference proteome</keyword>
<dbReference type="PANTHER" id="PTHR43807">
    <property type="entry name" value="FI04487P"/>
    <property type="match status" value="1"/>
</dbReference>
<comment type="similarity">
    <text evidence="2">Belongs to the class-I pyridoxal-phosphate-dependent aminotransferase family.</text>
</comment>
<dbReference type="FunFam" id="3.40.640.10:FF:000024">
    <property type="entry name" value="Kynurenine--oxoglutarate transaminase 3"/>
    <property type="match status" value="1"/>
</dbReference>